<dbReference type="RefSeq" id="WP_080519061.1">
    <property type="nucleotide sequence ID" value="NZ_MPLS01000001.1"/>
</dbReference>
<dbReference type="AlphaFoldDB" id="A0A1X0VG31"/>
<proteinExistence type="inferred from homology"/>
<evidence type="ECO:0000313" key="5">
    <source>
        <dbReference type="EMBL" id="ORI98695.1"/>
    </source>
</evidence>
<evidence type="ECO:0000256" key="2">
    <source>
        <dbReference type="ARBA" id="ARBA00022801"/>
    </source>
</evidence>
<dbReference type="PROSITE" id="PS51904">
    <property type="entry name" value="GLYCOSYL_HYDROL_F25_2"/>
    <property type="match status" value="1"/>
</dbReference>
<evidence type="ECO:0000256" key="4">
    <source>
        <dbReference type="SAM" id="Phobius"/>
    </source>
</evidence>
<comment type="caution">
    <text evidence="5">The sequence shown here is derived from an EMBL/GenBank/DDBJ whole genome shotgun (WGS) entry which is preliminary data.</text>
</comment>
<dbReference type="Proteomes" id="UP000192288">
    <property type="component" value="Unassembled WGS sequence"/>
</dbReference>
<accession>A0A1X0VG31</accession>
<gene>
    <name evidence="5" type="ORF">BMR96_00110</name>
</gene>
<evidence type="ECO:0000313" key="6">
    <source>
        <dbReference type="Proteomes" id="UP000192288"/>
    </source>
</evidence>
<evidence type="ECO:0000256" key="1">
    <source>
        <dbReference type="ARBA" id="ARBA00010646"/>
    </source>
</evidence>
<keyword evidence="2" id="KW-0378">Hydrolase</keyword>
<dbReference type="PANTHER" id="PTHR34135:SF2">
    <property type="entry name" value="LYSOZYME"/>
    <property type="match status" value="1"/>
</dbReference>
<feature type="transmembrane region" description="Helical" evidence="4">
    <location>
        <begin position="21"/>
        <end position="39"/>
    </location>
</feature>
<evidence type="ECO:0000256" key="3">
    <source>
        <dbReference type="ARBA" id="ARBA00023295"/>
    </source>
</evidence>
<dbReference type="SMART" id="SM00641">
    <property type="entry name" value="Glyco_25"/>
    <property type="match status" value="1"/>
</dbReference>
<keyword evidence="4" id="KW-0812">Transmembrane</keyword>
<dbReference type="CDD" id="cd06419">
    <property type="entry name" value="GH25_muramidase_2"/>
    <property type="match status" value="1"/>
</dbReference>
<dbReference type="EMBL" id="MPLS01000001">
    <property type="protein sequence ID" value="ORI98695.1"/>
    <property type="molecule type" value="Genomic_DNA"/>
</dbReference>
<dbReference type="eggNOG" id="COG3757">
    <property type="taxonomic scope" value="Bacteria"/>
</dbReference>
<keyword evidence="4" id="KW-0472">Membrane</keyword>
<keyword evidence="3" id="KW-0326">Glycosidase</keyword>
<dbReference type="Gene3D" id="3.20.20.80">
    <property type="entry name" value="Glycosidases"/>
    <property type="match status" value="1"/>
</dbReference>
<dbReference type="GO" id="GO:0003796">
    <property type="term" value="F:lysozyme activity"/>
    <property type="evidence" value="ECO:0007669"/>
    <property type="project" value="InterPro"/>
</dbReference>
<reference evidence="5 6" key="1">
    <citation type="journal article" date="2017" name="Front. Microbiol.">
        <title>Genomic Characterization of Dairy Associated Leuconostoc Species and Diversity of Leuconostocs in Undefined Mixed Mesophilic Starter Cultures.</title>
        <authorList>
            <person name="Frantzen C.A."/>
            <person name="Kot W."/>
            <person name="Pedersen T.B."/>
            <person name="Ardo Y.M."/>
            <person name="Broadbent J.R."/>
            <person name="Neve H."/>
            <person name="Hansen L.H."/>
            <person name="Dal Bello F."/>
            <person name="Ostlie H.M."/>
            <person name="Kleppen H.P."/>
            <person name="Vogensen F.K."/>
            <person name="Holo H."/>
        </authorList>
    </citation>
    <scope>NUCLEOTIDE SEQUENCE [LARGE SCALE GENOMIC DNA]</scope>
    <source>
        <strain evidence="5 6">LMGCF08</strain>
    </source>
</reference>
<sequence>MDNSTKKVASYKTKKSLTFTTWLLITVGIVGSFVIWVFAKPVIVNTDVTPTGFAVQGVAINQTSGYVDFKNLANNGIDFAYLRATSGNSFADDGYKSSYTRAKPANLKVGAIQVYSSNTTAAVQAQYFIDNVGNQIGELPIAIQVPDDQISTATDAQRLASLIQTLYSHYNHDIVIYTTPAVQKQLADTIKDTKYWLIEDNTDNKAAENQFIQYDEDRTIGSGLKAVKMPTSVFNGTKKQFEAYK</sequence>
<dbReference type="InterPro" id="IPR017853">
    <property type="entry name" value="GH"/>
</dbReference>
<dbReference type="PANTHER" id="PTHR34135">
    <property type="entry name" value="LYSOZYME"/>
    <property type="match status" value="1"/>
</dbReference>
<dbReference type="Pfam" id="PF01183">
    <property type="entry name" value="Glyco_hydro_25"/>
    <property type="match status" value="1"/>
</dbReference>
<dbReference type="GO" id="GO:0016998">
    <property type="term" value="P:cell wall macromolecule catabolic process"/>
    <property type="evidence" value="ECO:0007669"/>
    <property type="project" value="InterPro"/>
</dbReference>
<keyword evidence="4" id="KW-1133">Transmembrane helix</keyword>
<protein>
    <submittedName>
        <fullName evidence="5">1,4-beta-N-acetylmuramidase</fullName>
    </submittedName>
</protein>
<comment type="similarity">
    <text evidence="1">Belongs to the glycosyl hydrolase 25 family.</text>
</comment>
<organism evidence="5 6">
    <name type="scientific">Leuconostoc pseudomesenteroides</name>
    <dbReference type="NCBI Taxonomy" id="33968"/>
    <lineage>
        <taxon>Bacteria</taxon>
        <taxon>Bacillati</taxon>
        <taxon>Bacillota</taxon>
        <taxon>Bacilli</taxon>
        <taxon>Lactobacillales</taxon>
        <taxon>Lactobacillaceae</taxon>
        <taxon>Leuconostoc</taxon>
    </lineage>
</organism>
<dbReference type="InterPro" id="IPR002053">
    <property type="entry name" value="Glyco_hydro_25"/>
</dbReference>
<dbReference type="InterPro" id="IPR018077">
    <property type="entry name" value="Glyco_hydro_fam25_subgr"/>
</dbReference>
<dbReference type="GO" id="GO:0009253">
    <property type="term" value="P:peptidoglycan catabolic process"/>
    <property type="evidence" value="ECO:0007669"/>
    <property type="project" value="InterPro"/>
</dbReference>
<dbReference type="GO" id="GO:0016052">
    <property type="term" value="P:carbohydrate catabolic process"/>
    <property type="evidence" value="ECO:0007669"/>
    <property type="project" value="TreeGrafter"/>
</dbReference>
<dbReference type="SUPFAM" id="SSF51445">
    <property type="entry name" value="(Trans)glycosidases"/>
    <property type="match status" value="1"/>
</dbReference>
<dbReference type="STRING" id="33968.BMS77_03215"/>
<name>A0A1X0VG31_LEUPS</name>